<keyword evidence="2" id="KW-0560">Oxidoreductase</keyword>
<protein>
    <recommendedName>
        <fullName evidence="6">Cysteine dioxygenase</fullName>
    </recommendedName>
</protein>
<dbReference type="Gene3D" id="2.60.120.10">
    <property type="entry name" value="Jelly Rolls"/>
    <property type="match status" value="1"/>
</dbReference>
<dbReference type="InterPro" id="IPR011051">
    <property type="entry name" value="RmlC_Cupin_sf"/>
</dbReference>
<organism evidence="4 5">
    <name type="scientific">Rhodosorus marinus</name>
    <dbReference type="NCBI Taxonomy" id="101924"/>
    <lineage>
        <taxon>Eukaryota</taxon>
        <taxon>Rhodophyta</taxon>
        <taxon>Stylonematophyceae</taxon>
        <taxon>Stylonematales</taxon>
        <taxon>Stylonemataceae</taxon>
        <taxon>Rhodosorus</taxon>
    </lineage>
</organism>
<dbReference type="InterPro" id="IPR014710">
    <property type="entry name" value="RmlC-like_jellyroll"/>
</dbReference>
<proteinExistence type="predicted"/>
<gene>
    <name evidence="4" type="ORF">NDN08_004814</name>
</gene>
<dbReference type="CDD" id="cd20289">
    <property type="entry name" value="cupin_ADO"/>
    <property type="match status" value="1"/>
</dbReference>
<dbReference type="SUPFAM" id="SSF51182">
    <property type="entry name" value="RmlC-like cupins"/>
    <property type="match status" value="1"/>
</dbReference>
<name>A0AAV8UNW4_9RHOD</name>
<dbReference type="AlphaFoldDB" id="A0AAV8UNW4"/>
<keyword evidence="5" id="KW-1185">Reference proteome</keyword>
<dbReference type="Proteomes" id="UP001157974">
    <property type="component" value="Unassembled WGS sequence"/>
</dbReference>
<evidence type="ECO:0000313" key="5">
    <source>
        <dbReference type="Proteomes" id="UP001157974"/>
    </source>
</evidence>
<dbReference type="EMBL" id="JAMWBK010000007">
    <property type="protein sequence ID" value="KAJ8903714.1"/>
    <property type="molecule type" value="Genomic_DNA"/>
</dbReference>
<evidence type="ECO:0008006" key="6">
    <source>
        <dbReference type="Google" id="ProtNLM"/>
    </source>
</evidence>
<keyword evidence="1" id="KW-0479">Metal-binding</keyword>
<evidence type="ECO:0000256" key="2">
    <source>
        <dbReference type="ARBA" id="ARBA00023002"/>
    </source>
</evidence>
<dbReference type="PANTHER" id="PTHR22966:SF61">
    <property type="entry name" value="2-AMINOETHANETHIOL DIOXYGENASE"/>
    <property type="match status" value="1"/>
</dbReference>
<dbReference type="GO" id="GO:0046872">
    <property type="term" value="F:metal ion binding"/>
    <property type="evidence" value="ECO:0007669"/>
    <property type="project" value="UniProtKB-KW"/>
</dbReference>
<dbReference type="Pfam" id="PF07847">
    <property type="entry name" value="PCO_ADO"/>
    <property type="match status" value="1"/>
</dbReference>
<dbReference type="InterPro" id="IPR012864">
    <property type="entry name" value="PCO/ADO"/>
</dbReference>
<dbReference type="GO" id="GO:0016702">
    <property type="term" value="F:oxidoreductase activity, acting on single donors with incorporation of molecular oxygen, incorporation of two atoms of oxygen"/>
    <property type="evidence" value="ECO:0007669"/>
    <property type="project" value="InterPro"/>
</dbReference>
<keyword evidence="3" id="KW-0408">Iron</keyword>
<dbReference type="PANTHER" id="PTHR22966">
    <property type="entry name" value="2-AMINOETHANETHIOL DIOXYGENASE"/>
    <property type="match status" value="1"/>
</dbReference>
<evidence type="ECO:0000313" key="4">
    <source>
        <dbReference type="EMBL" id="KAJ8903714.1"/>
    </source>
</evidence>
<evidence type="ECO:0000256" key="3">
    <source>
        <dbReference type="ARBA" id="ARBA00023004"/>
    </source>
</evidence>
<accession>A0AAV8UNW4</accession>
<reference evidence="4 5" key="1">
    <citation type="journal article" date="2023" name="Nat. Commun.">
        <title>Origin of minicircular mitochondrial genomes in red algae.</title>
        <authorList>
            <person name="Lee Y."/>
            <person name="Cho C.H."/>
            <person name="Lee Y.M."/>
            <person name="Park S.I."/>
            <person name="Yang J.H."/>
            <person name="West J.A."/>
            <person name="Bhattacharya D."/>
            <person name="Yoon H.S."/>
        </authorList>
    </citation>
    <scope>NUCLEOTIDE SEQUENCE [LARGE SCALE GENOMIC DNA]</scope>
    <source>
        <strain evidence="4 5">CCMP1338</strain>
        <tissue evidence="4">Whole cell</tissue>
    </source>
</reference>
<sequence>MSGWSASLQLLLLPHEDISGDNFDDDRRSVCGSTGGGGLKCVSGEGSVGSVQASMLKRLVEVVGSKSRIATNEVSQILSAVDEVTREELGVQESQYHGRLDLEMRKLITFLNITEQENYSLGIFVMPPNTTIPLHDHPGMTVFTKVLWGELEVEAYDIVAKRQGDNDEYVALKRGTSVTRDNEVRYLTKDNGNIHQFHAKRWTAVFDLAVPPYDPWNGRPCNYFRVLGDATTENGTGETDSVIMETRDCPDEYRTTRGIYTGTSVD</sequence>
<comment type="caution">
    <text evidence="4">The sequence shown here is derived from an EMBL/GenBank/DDBJ whole genome shotgun (WGS) entry which is preliminary data.</text>
</comment>
<evidence type="ECO:0000256" key="1">
    <source>
        <dbReference type="ARBA" id="ARBA00022723"/>
    </source>
</evidence>